<accession>A0A553NDY7</accession>
<feature type="domain" description="C2" evidence="2">
    <location>
        <begin position="1"/>
        <end position="104"/>
    </location>
</feature>
<evidence type="ECO:0000256" key="1">
    <source>
        <dbReference type="ARBA" id="ARBA00009048"/>
    </source>
</evidence>
<evidence type="ECO:0000259" key="2">
    <source>
        <dbReference type="PROSITE" id="PS50004"/>
    </source>
</evidence>
<dbReference type="InterPro" id="IPR045052">
    <property type="entry name" value="Copine"/>
</dbReference>
<dbReference type="PROSITE" id="PS50004">
    <property type="entry name" value="C2"/>
    <property type="match status" value="1"/>
</dbReference>
<sequence length="337" mass="37645">MATFKWKISVACENLSSKSGPYCTLMVKSGSQWREVGRTEVIRNSSNPIWTTKFELDYNFGKEEILKFEVQDQDMQLLGSLCVTLGTLVDIPGKVFDCGIEEGLSRRGRFIITTEDPRPVPQNRVKSNFMNYDIDLNFVVAFDFTDPKGKQVEPVARQSRGKSNLSEAVNALGHILEDYNADNLFPAYGFGAAIPPSQEVSYNFSLNQHPTNPECLGVEGIIAAYSDTLAKVQLFGPTFFFPVIEQMVQIVRQQQDKRRYYVLLIVTNGIIEDFKQTKSALAEASDLPLSVIIAGVGDADFSKMVALNAGESWLQSFGCKSSRNVVQFVELSHYLSR</sequence>
<dbReference type="SUPFAM" id="SSF53300">
    <property type="entry name" value="vWA-like"/>
    <property type="match status" value="1"/>
</dbReference>
<dbReference type="PANTHER" id="PTHR10857:SF106">
    <property type="entry name" value="C2 DOMAIN-CONTAINING PROTEIN"/>
    <property type="match status" value="1"/>
</dbReference>
<dbReference type="OMA" id="NAGESWL"/>
<protein>
    <recommendedName>
        <fullName evidence="2">C2 domain-containing protein</fullName>
    </recommendedName>
</protein>
<keyword evidence="4" id="KW-1185">Reference proteome</keyword>
<dbReference type="InterPro" id="IPR035892">
    <property type="entry name" value="C2_domain_sf"/>
</dbReference>
<gene>
    <name evidence="3" type="ORF">TCAL_16582</name>
</gene>
<dbReference type="GO" id="GO:0071277">
    <property type="term" value="P:cellular response to calcium ion"/>
    <property type="evidence" value="ECO:0007669"/>
    <property type="project" value="TreeGrafter"/>
</dbReference>
<reference evidence="3 4" key="1">
    <citation type="journal article" date="2018" name="Nat. Ecol. Evol.">
        <title>Genomic signatures of mitonuclear coevolution across populations of Tigriopus californicus.</title>
        <authorList>
            <person name="Barreto F.S."/>
            <person name="Watson E.T."/>
            <person name="Lima T.G."/>
            <person name="Willett C.S."/>
            <person name="Edmands S."/>
            <person name="Li W."/>
            <person name="Burton R.S."/>
        </authorList>
    </citation>
    <scope>NUCLEOTIDE SEQUENCE [LARGE SCALE GENOMIC DNA]</scope>
    <source>
        <strain evidence="3 4">San Diego</strain>
    </source>
</reference>
<dbReference type="Gene3D" id="2.60.40.150">
    <property type="entry name" value="C2 domain"/>
    <property type="match status" value="1"/>
</dbReference>
<organism evidence="3 4">
    <name type="scientific">Tigriopus californicus</name>
    <name type="common">Marine copepod</name>
    <dbReference type="NCBI Taxonomy" id="6832"/>
    <lineage>
        <taxon>Eukaryota</taxon>
        <taxon>Metazoa</taxon>
        <taxon>Ecdysozoa</taxon>
        <taxon>Arthropoda</taxon>
        <taxon>Crustacea</taxon>
        <taxon>Multicrustacea</taxon>
        <taxon>Hexanauplia</taxon>
        <taxon>Copepoda</taxon>
        <taxon>Harpacticoida</taxon>
        <taxon>Harpacticidae</taxon>
        <taxon>Tigriopus</taxon>
    </lineage>
</organism>
<comment type="caution">
    <text evidence="3">The sequence shown here is derived from an EMBL/GenBank/DDBJ whole genome shotgun (WGS) entry which is preliminary data.</text>
</comment>
<evidence type="ECO:0000313" key="3">
    <source>
        <dbReference type="EMBL" id="TRY63625.1"/>
    </source>
</evidence>
<dbReference type="GO" id="GO:0005886">
    <property type="term" value="C:plasma membrane"/>
    <property type="evidence" value="ECO:0007669"/>
    <property type="project" value="TreeGrafter"/>
</dbReference>
<dbReference type="GO" id="GO:0005544">
    <property type="term" value="F:calcium-dependent phospholipid binding"/>
    <property type="evidence" value="ECO:0007669"/>
    <property type="project" value="InterPro"/>
</dbReference>
<dbReference type="GO" id="GO:0032991">
    <property type="term" value="C:protein-containing complex"/>
    <property type="evidence" value="ECO:0007669"/>
    <property type="project" value="UniProtKB-ARBA"/>
</dbReference>
<dbReference type="Pfam" id="PF07002">
    <property type="entry name" value="Copine"/>
    <property type="match status" value="1"/>
</dbReference>
<dbReference type="InterPro" id="IPR010734">
    <property type="entry name" value="Copine_C"/>
</dbReference>
<dbReference type="AlphaFoldDB" id="A0A553NDY7"/>
<dbReference type="Proteomes" id="UP000318571">
    <property type="component" value="Chromosome 10"/>
</dbReference>
<comment type="similarity">
    <text evidence="1">Belongs to the copine family.</text>
</comment>
<evidence type="ECO:0000313" key="4">
    <source>
        <dbReference type="Proteomes" id="UP000318571"/>
    </source>
</evidence>
<dbReference type="SMART" id="SM00239">
    <property type="entry name" value="C2"/>
    <property type="match status" value="1"/>
</dbReference>
<dbReference type="Pfam" id="PF00168">
    <property type="entry name" value="C2"/>
    <property type="match status" value="1"/>
</dbReference>
<dbReference type="InterPro" id="IPR000008">
    <property type="entry name" value="C2_dom"/>
</dbReference>
<dbReference type="SUPFAM" id="SSF49562">
    <property type="entry name" value="C2 domain (Calcium/lipid-binding domain, CaLB)"/>
    <property type="match status" value="1"/>
</dbReference>
<name>A0A553NDY7_TIGCA</name>
<proteinExistence type="inferred from homology"/>
<dbReference type="PANTHER" id="PTHR10857">
    <property type="entry name" value="COPINE"/>
    <property type="match status" value="1"/>
</dbReference>
<dbReference type="InterPro" id="IPR036465">
    <property type="entry name" value="vWFA_dom_sf"/>
</dbReference>
<dbReference type="EMBL" id="VCGU01000458">
    <property type="protein sequence ID" value="TRY63625.1"/>
    <property type="molecule type" value="Genomic_DNA"/>
</dbReference>